<evidence type="ECO:0000313" key="5">
    <source>
        <dbReference type="Proteomes" id="UP000243723"/>
    </source>
</evidence>
<feature type="compositionally biased region" description="Polar residues" evidence="1">
    <location>
        <begin position="69"/>
        <end position="78"/>
    </location>
</feature>
<feature type="region of interest" description="Disordered" evidence="1">
    <location>
        <begin position="69"/>
        <end position="98"/>
    </location>
</feature>
<gene>
    <name evidence="4" type="ORF">B9Z65_6721</name>
</gene>
<organism evidence="4 5">
    <name type="scientific">Elsinoe australis</name>
    <dbReference type="NCBI Taxonomy" id="40998"/>
    <lineage>
        <taxon>Eukaryota</taxon>
        <taxon>Fungi</taxon>
        <taxon>Dikarya</taxon>
        <taxon>Ascomycota</taxon>
        <taxon>Pezizomycotina</taxon>
        <taxon>Dothideomycetes</taxon>
        <taxon>Dothideomycetidae</taxon>
        <taxon>Myriangiales</taxon>
        <taxon>Elsinoaceae</taxon>
        <taxon>Elsinoe</taxon>
    </lineage>
</organism>
<keyword evidence="5" id="KW-1185">Reference proteome</keyword>
<keyword evidence="2" id="KW-1133">Transmembrane helix</keyword>
<feature type="compositionally biased region" description="Polar residues" evidence="1">
    <location>
        <begin position="86"/>
        <end position="98"/>
    </location>
</feature>
<protein>
    <submittedName>
        <fullName evidence="4">Uncharacterized protein</fullName>
    </submittedName>
</protein>
<dbReference type="PROSITE" id="PS51257">
    <property type="entry name" value="PROKAR_LIPOPROTEIN"/>
    <property type="match status" value="1"/>
</dbReference>
<evidence type="ECO:0000313" key="4">
    <source>
        <dbReference type="EMBL" id="PSK58706.1"/>
    </source>
</evidence>
<keyword evidence="2" id="KW-0812">Transmembrane</keyword>
<evidence type="ECO:0000256" key="1">
    <source>
        <dbReference type="SAM" id="MobiDB-lite"/>
    </source>
</evidence>
<feature type="chain" id="PRO_5015105762" evidence="3">
    <location>
        <begin position="27"/>
        <end position="269"/>
    </location>
</feature>
<feature type="compositionally biased region" description="Basic and acidic residues" evidence="1">
    <location>
        <begin position="215"/>
        <end position="228"/>
    </location>
</feature>
<evidence type="ECO:0000256" key="3">
    <source>
        <dbReference type="SAM" id="SignalP"/>
    </source>
</evidence>
<dbReference type="Proteomes" id="UP000243723">
    <property type="component" value="Unassembled WGS sequence"/>
</dbReference>
<keyword evidence="2" id="KW-0472">Membrane</keyword>
<feature type="region of interest" description="Disordered" evidence="1">
    <location>
        <begin position="184"/>
        <end position="269"/>
    </location>
</feature>
<proteinExistence type="predicted"/>
<dbReference type="OrthoDB" id="4775599at2759"/>
<sequence>MGRHTLRTLPTSLSIFLLACLRPAYGQTPSSTTASFRPTSASSTSSTSRTWVTQTTTYTHLSNLPTLSFPSATTTSDPTIPGLPPTTGSYGRPSTNPQDTQRDSLVNLYFVFLLLLVLAAGLLAWLYFRRRKLRLLALRTSRRDALERDLSNSGNSEGFFGLFSGGGGGATGRRRWLPVFGRGVDGLDERGEAPPPYTTKAREESGEVGLGVLETRGKPPDYEERDVGSSDGSPTVGGSTLRGSGEVGRSGSGRSVGSTVAEGRGTSSG</sequence>
<keyword evidence="3" id="KW-0732">Signal</keyword>
<dbReference type="AlphaFoldDB" id="A0A2P8AE06"/>
<comment type="caution">
    <text evidence="4">The sequence shown here is derived from an EMBL/GenBank/DDBJ whole genome shotgun (WGS) entry which is preliminary data.</text>
</comment>
<feature type="signal peptide" evidence="3">
    <location>
        <begin position="1"/>
        <end position="26"/>
    </location>
</feature>
<feature type="compositionally biased region" description="Low complexity" evidence="1">
    <location>
        <begin position="28"/>
        <end position="48"/>
    </location>
</feature>
<accession>A0A2P8AE06</accession>
<dbReference type="EMBL" id="NHZQ01000016">
    <property type="protein sequence ID" value="PSK58706.1"/>
    <property type="molecule type" value="Genomic_DNA"/>
</dbReference>
<feature type="transmembrane region" description="Helical" evidence="2">
    <location>
        <begin position="108"/>
        <end position="128"/>
    </location>
</feature>
<reference evidence="4 5" key="1">
    <citation type="submission" date="2017-05" db="EMBL/GenBank/DDBJ databases">
        <title>Draft genome sequence of Elsinoe australis.</title>
        <authorList>
            <person name="Cheng Q."/>
        </authorList>
    </citation>
    <scope>NUCLEOTIDE SEQUENCE [LARGE SCALE GENOMIC DNA]</scope>
    <source>
        <strain evidence="4 5">NL1</strain>
    </source>
</reference>
<name>A0A2P8AE06_9PEZI</name>
<feature type="region of interest" description="Disordered" evidence="1">
    <location>
        <begin position="27"/>
        <end position="48"/>
    </location>
</feature>
<evidence type="ECO:0000256" key="2">
    <source>
        <dbReference type="SAM" id="Phobius"/>
    </source>
</evidence>